<dbReference type="AlphaFoldDB" id="A0A6L5XVJ5"/>
<dbReference type="PANTHER" id="PTHR43434">
    <property type="entry name" value="PHOSPHOGLYCOLATE PHOSPHATASE"/>
    <property type="match status" value="1"/>
</dbReference>
<dbReference type="FunFam" id="3.40.50.1000:FF:000022">
    <property type="entry name" value="Phosphoglycolate phosphatase"/>
    <property type="match status" value="1"/>
</dbReference>
<dbReference type="EMBL" id="VUMT01000001">
    <property type="protein sequence ID" value="MSS62398.1"/>
    <property type="molecule type" value="Genomic_DNA"/>
</dbReference>
<evidence type="ECO:0000313" key="2">
    <source>
        <dbReference type="Proteomes" id="UP000482209"/>
    </source>
</evidence>
<dbReference type="Pfam" id="PF13419">
    <property type="entry name" value="HAD_2"/>
    <property type="match status" value="1"/>
</dbReference>
<sequence>MEDFMYHTLLFDLDGTIINSKEGITKSAQYALSFFDIHESDLDKLEVFIGPPLGQSFQEYYHLSDEQTKKAVTLFRERYASIGVYENEVYDGIEDLLASLKETGKKIALATSKPENFAIAILEKYNLSSYFDLIVGSKLDGSRDSKKEVIEEVFHRLSYSETDRKECIMIGDRKHDILGAAACNIDSIGVRYGFSTGQELEETNATFVLESVQELKQFLLTH</sequence>
<dbReference type="GO" id="GO:0004713">
    <property type="term" value="F:protein tyrosine kinase activity"/>
    <property type="evidence" value="ECO:0007669"/>
    <property type="project" value="TreeGrafter"/>
</dbReference>
<dbReference type="GO" id="GO:0005829">
    <property type="term" value="C:cytosol"/>
    <property type="evidence" value="ECO:0007669"/>
    <property type="project" value="TreeGrafter"/>
</dbReference>
<dbReference type="PANTHER" id="PTHR43434:SF20">
    <property type="entry name" value="5'-NUCLEOTIDASE"/>
    <property type="match status" value="1"/>
</dbReference>
<dbReference type="InterPro" id="IPR050155">
    <property type="entry name" value="HAD-like_hydrolase_sf"/>
</dbReference>
<dbReference type="Gene3D" id="3.40.50.1000">
    <property type="entry name" value="HAD superfamily/HAD-like"/>
    <property type="match status" value="1"/>
</dbReference>
<reference evidence="1 2" key="1">
    <citation type="submission" date="2019-08" db="EMBL/GenBank/DDBJ databases">
        <title>In-depth cultivation of the pig gut microbiome towards novel bacterial diversity and tailored functional studies.</title>
        <authorList>
            <person name="Wylensek D."/>
            <person name="Hitch T.C.A."/>
            <person name="Clavel T."/>
        </authorList>
    </citation>
    <scope>NUCLEOTIDE SEQUENCE [LARGE SCALE GENOMIC DNA]</scope>
    <source>
        <strain evidence="1 2">WCA-693-APC-MOT-I</strain>
    </source>
</reference>
<accession>A0A6L5XVJ5</accession>
<organism evidence="1 2">
    <name type="scientific">Velocimicrobium porci</name>
    <dbReference type="NCBI Taxonomy" id="2606634"/>
    <lineage>
        <taxon>Bacteria</taxon>
        <taxon>Bacillati</taxon>
        <taxon>Bacillota</taxon>
        <taxon>Clostridia</taxon>
        <taxon>Lachnospirales</taxon>
        <taxon>Lachnospiraceae</taxon>
        <taxon>Velocimicrobium</taxon>
    </lineage>
</organism>
<dbReference type="InterPro" id="IPR036412">
    <property type="entry name" value="HAD-like_sf"/>
</dbReference>
<dbReference type="SUPFAM" id="SSF56784">
    <property type="entry name" value="HAD-like"/>
    <property type="match status" value="1"/>
</dbReference>
<dbReference type="SFLD" id="SFLDG01135">
    <property type="entry name" value="C1.5.6:_HAD__Beta-PGM__Phospha"/>
    <property type="match status" value="1"/>
</dbReference>
<dbReference type="SFLD" id="SFLDS00003">
    <property type="entry name" value="Haloacid_Dehalogenase"/>
    <property type="match status" value="1"/>
</dbReference>
<protein>
    <submittedName>
        <fullName evidence="1">HAD hydrolase-like protein</fullName>
    </submittedName>
</protein>
<keyword evidence="2" id="KW-1185">Reference proteome</keyword>
<proteinExistence type="predicted"/>
<name>A0A6L5XVJ5_9FIRM</name>
<keyword evidence="1" id="KW-0378">Hydrolase</keyword>
<dbReference type="Gene3D" id="1.10.150.240">
    <property type="entry name" value="Putative phosphatase, domain 2"/>
    <property type="match status" value="1"/>
</dbReference>
<comment type="caution">
    <text evidence="1">The sequence shown here is derived from an EMBL/GenBank/DDBJ whole genome shotgun (WGS) entry which is preliminary data.</text>
</comment>
<dbReference type="Proteomes" id="UP000482209">
    <property type="component" value="Unassembled WGS sequence"/>
</dbReference>
<evidence type="ECO:0000313" key="1">
    <source>
        <dbReference type="EMBL" id="MSS62398.1"/>
    </source>
</evidence>
<dbReference type="InterPro" id="IPR023198">
    <property type="entry name" value="PGP-like_dom2"/>
</dbReference>
<dbReference type="InterPro" id="IPR041492">
    <property type="entry name" value="HAD_2"/>
</dbReference>
<gene>
    <name evidence="1" type="ORF">FYJ58_00625</name>
</gene>
<dbReference type="SFLD" id="SFLDG01129">
    <property type="entry name" value="C1.5:_HAD__Beta-PGM__Phosphata"/>
    <property type="match status" value="1"/>
</dbReference>
<dbReference type="InterPro" id="IPR023214">
    <property type="entry name" value="HAD_sf"/>
</dbReference>
<dbReference type="GO" id="GO:0016787">
    <property type="term" value="F:hydrolase activity"/>
    <property type="evidence" value="ECO:0007669"/>
    <property type="project" value="UniProtKB-KW"/>
</dbReference>